<name>A0ABQ6G128_9CHLR</name>
<evidence type="ECO:0000313" key="1">
    <source>
        <dbReference type="EMBL" id="GLV60222.1"/>
    </source>
</evidence>
<proteinExistence type="predicted"/>
<protein>
    <submittedName>
        <fullName evidence="1">Uncharacterized protein</fullName>
    </submittedName>
</protein>
<dbReference type="RefSeq" id="WP_338257231.1">
    <property type="nucleotide sequence ID" value="NZ_BSRI01000002.1"/>
</dbReference>
<sequence length="151" mass="16917">MAAITSCLACQASGLELLMHVRDAGIPHEASGHNFAYASTLLLACQQCGSGILQKYSHDCWNYWEDEDWDMYWWYVLDLTSMQTIRRLLEACPAAQDPTCSCSLHRILRGSETIYGGIQHANAPSSHADFARLTIVQEDDHSKLQLVQKEA</sequence>
<gene>
    <name evidence="1" type="ORF">KDH_70430</name>
</gene>
<reference evidence="1 2" key="1">
    <citation type="submission" date="2023-02" db="EMBL/GenBank/DDBJ databases">
        <title>Dictyobacter halimunensis sp. nov., a new member of the class Ktedonobacteria from forest soil in a geothermal area.</title>
        <authorList>
            <person name="Rachmania M.K."/>
            <person name="Ningsih F."/>
            <person name="Sakai Y."/>
            <person name="Yabe S."/>
            <person name="Yokota A."/>
            <person name="Sjamsuridzal W."/>
        </authorList>
    </citation>
    <scope>NUCLEOTIDE SEQUENCE [LARGE SCALE GENOMIC DNA]</scope>
    <source>
        <strain evidence="1 2">S3.2.2.5</strain>
    </source>
</reference>
<organism evidence="1 2">
    <name type="scientific">Dictyobacter halimunensis</name>
    <dbReference type="NCBI Taxonomy" id="3026934"/>
    <lineage>
        <taxon>Bacteria</taxon>
        <taxon>Bacillati</taxon>
        <taxon>Chloroflexota</taxon>
        <taxon>Ktedonobacteria</taxon>
        <taxon>Ktedonobacterales</taxon>
        <taxon>Dictyobacteraceae</taxon>
        <taxon>Dictyobacter</taxon>
    </lineage>
</organism>
<dbReference type="Proteomes" id="UP001344906">
    <property type="component" value="Unassembled WGS sequence"/>
</dbReference>
<keyword evidence="2" id="KW-1185">Reference proteome</keyword>
<comment type="caution">
    <text evidence="1">The sequence shown here is derived from an EMBL/GenBank/DDBJ whole genome shotgun (WGS) entry which is preliminary data.</text>
</comment>
<evidence type="ECO:0000313" key="2">
    <source>
        <dbReference type="Proteomes" id="UP001344906"/>
    </source>
</evidence>
<dbReference type="EMBL" id="BSRI01000002">
    <property type="protein sequence ID" value="GLV60222.1"/>
    <property type="molecule type" value="Genomic_DNA"/>
</dbReference>
<accession>A0ABQ6G128</accession>